<comment type="domain">
    <text evidence="7">The DHHC domain is required for palmitoyltransferase activity.</text>
</comment>
<evidence type="ECO:0000256" key="6">
    <source>
        <dbReference type="ARBA" id="ARBA00023315"/>
    </source>
</evidence>
<feature type="transmembrane region" description="Helical" evidence="7">
    <location>
        <begin position="22"/>
        <end position="41"/>
    </location>
</feature>
<gene>
    <name evidence="9" type="ORF">LSH36_74g06024</name>
</gene>
<dbReference type="PROSITE" id="PS50216">
    <property type="entry name" value="DHHC"/>
    <property type="match status" value="1"/>
</dbReference>
<evidence type="ECO:0000313" key="9">
    <source>
        <dbReference type="EMBL" id="KAK2163783.1"/>
    </source>
</evidence>
<feature type="transmembrane region" description="Helical" evidence="7">
    <location>
        <begin position="61"/>
        <end position="85"/>
    </location>
</feature>
<comment type="caution">
    <text evidence="9">The sequence shown here is derived from an EMBL/GenBank/DDBJ whole genome shotgun (WGS) entry which is preliminary data.</text>
</comment>
<name>A0AAD9K470_9ANNE</name>
<evidence type="ECO:0000256" key="5">
    <source>
        <dbReference type="ARBA" id="ARBA00023136"/>
    </source>
</evidence>
<dbReference type="AlphaFoldDB" id="A0AAD9K470"/>
<sequence>MLIRWTGGDLCRHFKLHLDEEWFLLKLTFWSLFYNHLTSWSTIFDAALEPMFWFVDHFVRYLGPIFVLVVIVLTSSVVFIFYVCLLPHKMEESTGWTIYHLIFGHWLLINIVFQYFKAAFTDPGHPPPEIPEVVSICKKCIAPKPPRSHHCSVCNKCILKMDHHCLYVSLSAYPLFKEHFYGDSAADVGWTGLFYPYYLAKRGLSKDARMAAESRKSIIMDNIDPHKVVSPLPLHDVKGMYFHTFIIYEFMLCTAVTLSLTALILWHGRLISRGETSIEMHINKLESLRQKKKGMTYTNPYDFGFWENWKIFLGLTHRRSFWRHVLLPSSHPPNEDGLRWSTSWNKSENGILLL</sequence>
<comment type="catalytic activity">
    <reaction evidence="7">
        <text>L-cysteinyl-[protein] + hexadecanoyl-CoA = S-hexadecanoyl-L-cysteinyl-[protein] + CoA</text>
        <dbReference type="Rhea" id="RHEA:36683"/>
        <dbReference type="Rhea" id="RHEA-COMP:10131"/>
        <dbReference type="Rhea" id="RHEA-COMP:11032"/>
        <dbReference type="ChEBI" id="CHEBI:29950"/>
        <dbReference type="ChEBI" id="CHEBI:57287"/>
        <dbReference type="ChEBI" id="CHEBI:57379"/>
        <dbReference type="ChEBI" id="CHEBI:74151"/>
        <dbReference type="EC" id="2.3.1.225"/>
    </reaction>
</comment>
<dbReference type="Pfam" id="PF01529">
    <property type="entry name" value="DHHC"/>
    <property type="match status" value="1"/>
</dbReference>
<dbReference type="EMBL" id="JAODUP010000074">
    <property type="protein sequence ID" value="KAK2163783.1"/>
    <property type="molecule type" value="Genomic_DNA"/>
</dbReference>
<dbReference type="Proteomes" id="UP001208570">
    <property type="component" value="Unassembled WGS sequence"/>
</dbReference>
<dbReference type="GO" id="GO:0016020">
    <property type="term" value="C:membrane"/>
    <property type="evidence" value="ECO:0007669"/>
    <property type="project" value="UniProtKB-SubCell"/>
</dbReference>
<evidence type="ECO:0000256" key="3">
    <source>
        <dbReference type="ARBA" id="ARBA00022692"/>
    </source>
</evidence>
<comment type="subcellular location">
    <subcellularLocation>
        <location evidence="1">Membrane</location>
        <topology evidence="1">Multi-pass membrane protein</topology>
    </subcellularLocation>
</comment>
<proteinExistence type="inferred from homology"/>
<evidence type="ECO:0000259" key="8">
    <source>
        <dbReference type="Pfam" id="PF01529"/>
    </source>
</evidence>
<evidence type="ECO:0000256" key="4">
    <source>
        <dbReference type="ARBA" id="ARBA00022989"/>
    </source>
</evidence>
<comment type="similarity">
    <text evidence="7">Belongs to the DHHC palmitoyltransferase family.</text>
</comment>
<dbReference type="PANTHER" id="PTHR12246">
    <property type="entry name" value="PALMITOYLTRANSFERASE ZDHHC16"/>
    <property type="match status" value="1"/>
</dbReference>
<keyword evidence="4 7" id="KW-1133">Transmembrane helix</keyword>
<evidence type="ECO:0000256" key="1">
    <source>
        <dbReference type="ARBA" id="ARBA00004141"/>
    </source>
</evidence>
<keyword evidence="3 7" id="KW-0812">Transmembrane</keyword>
<accession>A0AAD9K470</accession>
<dbReference type="InterPro" id="IPR001594">
    <property type="entry name" value="Palmitoyltrfase_DHHC"/>
</dbReference>
<organism evidence="9 10">
    <name type="scientific">Paralvinella palmiformis</name>
    <dbReference type="NCBI Taxonomy" id="53620"/>
    <lineage>
        <taxon>Eukaryota</taxon>
        <taxon>Metazoa</taxon>
        <taxon>Spiralia</taxon>
        <taxon>Lophotrochozoa</taxon>
        <taxon>Annelida</taxon>
        <taxon>Polychaeta</taxon>
        <taxon>Sedentaria</taxon>
        <taxon>Canalipalpata</taxon>
        <taxon>Terebellida</taxon>
        <taxon>Terebelliformia</taxon>
        <taxon>Alvinellidae</taxon>
        <taxon>Paralvinella</taxon>
    </lineage>
</organism>
<dbReference type="EC" id="2.3.1.225" evidence="7"/>
<dbReference type="GO" id="GO:0019706">
    <property type="term" value="F:protein-cysteine S-palmitoyltransferase activity"/>
    <property type="evidence" value="ECO:0007669"/>
    <property type="project" value="UniProtKB-EC"/>
</dbReference>
<reference evidence="9" key="1">
    <citation type="journal article" date="2023" name="Mol. Biol. Evol.">
        <title>Third-Generation Sequencing Reveals the Adaptive Role of the Epigenome in Three Deep-Sea Polychaetes.</title>
        <authorList>
            <person name="Perez M."/>
            <person name="Aroh O."/>
            <person name="Sun Y."/>
            <person name="Lan Y."/>
            <person name="Juniper S.K."/>
            <person name="Young C.R."/>
            <person name="Angers B."/>
            <person name="Qian P.Y."/>
        </authorList>
    </citation>
    <scope>NUCLEOTIDE SEQUENCE</scope>
    <source>
        <strain evidence="9">P08H-3</strain>
    </source>
</reference>
<feature type="transmembrane region" description="Helical" evidence="7">
    <location>
        <begin position="97"/>
        <end position="116"/>
    </location>
</feature>
<keyword evidence="10" id="KW-1185">Reference proteome</keyword>
<keyword evidence="2 7" id="KW-0808">Transferase</keyword>
<feature type="domain" description="Palmitoyltransferase DHHC" evidence="8">
    <location>
        <begin position="135"/>
        <end position="168"/>
    </location>
</feature>
<keyword evidence="6 7" id="KW-0012">Acyltransferase</keyword>
<evidence type="ECO:0000313" key="10">
    <source>
        <dbReference type="Proteomes" id="UP001208570"/>
    </source>
</evidence>
<feature type="transmembrane region" description="Helical" evidence="7">
    <location>
        <begin position="240"/>
        <end position="266"/>
    </location>
</feature>
<dbReference type="InterPro" id="IPR039859">
    <property type="entry name" value="PFA4/ZDH16/20/ERF2-like"/>
</dbReference>
<keyword evidence="5 7" id="KW-0472">Membrane</keyword>
<protein>
    <recommendedName>
        <fullName evidence="7">Palmitoyltransferase</fullName>
        <ecNumber evidence="7">2.3.1.225</ecNumber>
    </recommendedName>
</protein>
<evidence type="ECO:0000256" key="7">
    <source>
        <dbReference type="RuleBase" id="RU079119"/>
    </source>
</evidence>
<evidence type="ECO:0000256" key="2">
    <source>
        <dbReference type="ARBA" id="ARBA00022679"/>
    </source>
</evidence>